<dbReference type="AlphaFoldDB" id="A0A1Y2STU2"/>
<accession>A0A1Y2STU2</accession>
<proteinExistence type="predicted"/>
<protein>
    <submittedName>
        <fullName evidence="2">Uncharacterized protein</fullName>
    </submittedName>
</protein>
<name>A0A1Y2STU2_9BIFI</name>
<sequence>MSVFTSAERVQMLAMMQDIIDQRSIPQEFPTQWYAIKDNDVYVAGRYVAYTSDGSKPGDIDIFRYRVTGHMVEDAGMIHIPWSEENEERDIKSIAHEEIQHWWKLDVKGAKMQPGLKLKPSLFSRELPYGWEEAIGRAEVELGIREPDQASRIAMDRYVRILAEDGHTPLVWMREDNSVGFTRLHIFDWSERSGKPHWTHAMFDWDEQGLRPFIEIDNIEYGEAVPDGMGIEDMQRKSIELYKQYHEGVDRNAQGIHANTSSIPYEVHVLTDVDEMEHVSGLKYSHEQWASKLAAVAKNILTSAVKQKDVQREEVQTQSSLFTEPKKPDKKKYARVNVPRDAIVRYTYTAKDGRKFAKMIVKMPFGLTLDGRDATGFVYDSFMQPWQIKQYEAGKPVTLSIAVDKPQKVFRKLDGRQENIEIDNVWTFVSALKESYALQRAQPAPLQDAPVQPGQNSSIESKEVKQRDGHPHVSVHSR</sequence>
<gene>
    <name evidence="2" type="ORF">B9T39_01965</name>
</gene>
<comment type="caution">
    <text evidence="2">The sequence shown here is derived from an EMBL/GenBank/DDBJ whole genome shotgun (WGS) entry which is preliminary data.</text>
</comment>
<feature type="region of interest" description="Disordered" evidence="1">
    <location>
        <begin position="442"/>
        <end position="478"/>
    </location>
</feature>
<evidence type="ECO:0000256" key="1">
    <source>
        <dbReference type="SAM" id="MobiDB-lite"/>
    </source>
</evidence>
<dbReference type="RefSeq" id="WP_086106155.1">
    <property type="nucleotide sequence ID" value="NZ_NEKB01000009.1"/>
</dbReference>
<evidence type="ECO:0000313" key="3">
    <source>
        <dbReference type="Proteomes" id="UP000243540"/>
    </source>
</evidence>
<dbReference type="EMBL" id="NEKC01000003">
    <property type="protein sequence ID" value="OTA29869.1"/>
    <property type="molecule type" value="Genomic_DNA"/>
</dbReference>
<feature type="compositionally biased region" description="Basic and acidic residues" evidence="1">
    <location>
        <begin position="460"/>
        <end position="471"/>
    </location>
</feature>
<organism evidence="2 3">
    <name type="scientific">Alloscardovia macacae</name>
    <dbReference type="NCBI Taxonomy" id="1160091"/>
    <lineage>
        <taxon>Bacteria</taxon>
        <taxon>Bacillati</taxon>
        <taxon>Actinomycetota</taxon>
        <taxon>Actinomycetes</taxon>
        <taxon>Bifidobacteriales</taxon>
        <taxon>Bifidobacteriaceae</taxon>
        <taxon>Alloscardovia</taxon>
    </lineage>
</organism>
<dbReference type="Proteomes" id="UP000243540">
    <property type="component" value="Unassembled WGS sequence"/>
</dbReference>
<evidence type="ECO:0000313" key="2">
    <source>
        <dbReference type="EMBL" id="OTA29869.1"/>
    </source>
</evidence>
<dbReference type="STRING" id="1160091.B9T39_01965"/>
<reference evidence="2 3" key="1">
    <citation type="submission" date="2017-04" db="EMBL/GenBank/DDBJ databases">
        <title>Draft genome sequences of Alloscardovia macacae UMA81211 and UMA81212 isolated from the feces of a rhesus macaque (Macaca mulatta).</title>
        <authorList>
            <person name="Albert K."/>
            <person name="Sela D.A."/>
        </authorList>
    </citation>
    <scope>NUCLEOTIDE SEQUENCE [LARGE SCALE GENOMIC DNA]</scope>
    <source>
        <strain evidence="2 3">UMA81212</strain>
    </source>
</reference>